<reference evidence="6" key="1">
    <citation type="submission" date="2021-04" db="EMBL/GenBank/DDBJ databases">
        <authorList>
            <person name="Yoon J."/>
        </authorList>
    </citation>
    <scope>NUCLEOTIDE SEQUENCE</scope>
    <source>
        <strain evidence="6">KMU-90</strain>
    </source>
</reference>
<dbReference type="InterPro" id="IPR009057">
    <property type="entry name" value="Homeodomain-like_sf"/>
</dbReference>
<evidence type="ECO:0000313" key="6">
    <source>
        <dbReference type="EMBL" id="MBS0125037.1"/>
    </source>
</evidence>
<evidence type="ECO:0000313" key="7">
    <source>
        <dbReference type="Proteomes" id="UP000681356"/>
    </source>
</evidence>
<dbReference type="InterPro" id="IPR018062">
    <property type="entry name" value="HTH_AraC-typ_CS"/>
</dbReference>
<dbReference type="SMART" id="SM00342">
    <property type="entry name" value="HTH_ARAC"/>
    <property type="match status" value="1"/>
</dbReference>
<dbReference type="GO" id="GO:0003700">
    <property type="term" value="F:DNA-binding transcription factor activity"/>
    <property type="evidence" value="ECO:0007669"/>
    <property type="project" value="InterPro"/>
</dbReference>
<dbReference type="Pfam" id="PF12833">
    <property type="entry name" value="HTH_18"/>
    <property type="match status" value="1"/>
</dbReference>
<feature type="region of interest" description="Disordered" evidence="4">
    <location>
        <begin position="329"/>
        <end position="358"/>
    </location>
</feature>
<dbReference type="PANTHER" id="PTHR46796">
    <property type="entry name" value="HTH-TYPE TRANSCRIPTIONAL ACTIVATOR RHAS-RELATED"/>
    <property type="match status" value="1"/>
</dbReference>
<dbReference type="RefSeq" id="WP_212537009.1">
    <property type="nucleotide sequence ID" value="NZ_JAGTUU010000005.1"/>
</dbReference>
<dbReference type="Proteomes" id="UP000681356">
    <property type="component" value="Unassembled WGS sequence"/>
</dbReference>
<accession>A0A8J7WE09</accession>
<dbReference type="AlphaFoldDB" id="A0A8J7WE09"/>
<protein>
    <submittedName>
        <fullName evidence="6">AraC family transcriptional regulator</fullName>
    </submittedName>
</protein>
<dbReference type="Pfam" id="PF14525">
    <property type="entry name" value="AraC_binding_2"/>
    <property type="match status" value="1"/>
</dbReference>
<keyword evidence="1" id="KW-0805">Transcription regulation</keyword>
<name>A0A8J7WE09_9RHOB</name>
<dbReference type="InterPro" id="IPR035418">
    <property type="entry name" value="AraC-bd_2"/>
</dbReference>
<sequence>MREDAINPFSPSEAFGDARAGRSANWDEIEEFCSTTYMPYRVRPLDRLAKPDAIMTASPLGRITVSRFAYGTGVYLNKFDPETGRILVLNTIKGALNHHCDAAPATTSSGESFVVDCSRTDYWLEADPAHLQFNLTVPHDVVADVAAKWFGFVPDDALWTRKVKFGGPQSRWIALMGYVSRSLAELAKMSPDAPLARHLEETVCLDLLQEWAGAAGVSLASGSRSAAPYYVRQAEELMTAEAREAPTIGQIARRVGVSARSLSEGFRRFRGITPREFLAAQRLERLRAELEAETAGRTVTEIAAGWGFANKGALAAAYRARFGELPSQTLMRGRHATPPRRQFASEPGQRLPKADRQT</sequence>
<dbReference type="InterPro" id="IPR018060">
    <property type="entry name" value="HTH_AraC"/>
</dbReference>
<dbReference type="EMBL" id="JAGTUU010000005">
    <property type="protein sequence ID" value="MBS0125037.1"/>
    <property type="molecule type" value="Genomic_DNA"/>
</dbReference>
<keyword evidence="2" id="KW-0238">DNA-binding</keyword>
<evidence type="ECO:0000256" key="1">
    <source>
        <dbReference type="ARBA" id="ARBA00023015"/>
    </source>
</evidence>
<keyword evidence="3" id="KW-0804">Transcription</keyword>
<organism evidence="6 7">
    <name type="scientific">Thetidibacter halocola</name>
    <dbReference type="NCBI Taxonomy" id="2827239"/>
    <lineage>
        <taxon>Bacteria</taxon>
        <taxon>Pseudomonadati</taxon>
        <taxon>Pseudomonadota</taxon>
        <taxon>Alphaproteobacteria</taxon>
        <taxon>Rhodobacterales</taxon>
        <taxon>Roseobacteraceae</taxon>
        <taxon>Thetidibacter</taxon>
    </lineage>
</organism>
<evidence type="ECO:0000259" key="5">
    <source>
        <dbReference type="PROSITE" id="PS01124"/>
    </source>
</evidence>
<comment type="caution">
    <text evidence="6">The sequence shown here is derived from an EMBL/GenBank/DDBJ whole genome shotgun (WGS) entry which is preliminary data.</text>
</comment>
<dbReference type="SUPFAM" id="SSF46689">
    <property type="entry name" value="Homeodomain-like"/>
    <property type="match status" value="1"/>
</dbReference>
<evidence type="ECO:0000256" key="4">
    <source>
        <dbReference type="SAM" id="MobiDB-lite"/>
    </source>
</evidence>
<gene>
    <name evidence="6" type="ORF">KB874_13140</name>
</gene>
<proteinExistence type="predicted"/>
<evidence type="ECO:0000256" key="3">
    <source>
        <dbReference type="ARBA" id="ARBA00023163"/>
    </source>
</evidence>
<evidence type="ECO:0000256" key="2">
    <source>
        <dbReference type="ARBA" id="ARBA00023125"/>
    </source>
</evidence>
<dbReference type="InterPro" id="IPR050204">
    <property type="entry name" value="AraC_XylS_family_regulators"/>
</dbReference>
<dbReference type="GO" id="GO:0043565">
    <property type="term" value="F:sequence-specific DNA binding"/>
    <property type="evidence" value="ECO:0007669"/>
    <property type="project" value="InterPro"/>
</dbReference>
<dbReference type="PROSITE" id="PS01124">
    <property type="entry name" value="HTH_ARAC_FAMILY_2"/>
    <property type="match status" value="1"/>
</dbReference>
<dbReference type="Gene3D" id="1.10.10.60">
    <property type="entry name" value="Homeodomain-like"/>
    <property type="match status" value="1"/>
</dbReference>
<dbReference type="PANTHER" id="PTHR46796:SF12">
    <property type="entry name" value="HTH-TYPE DNA-BINDING TRANSCRIPTIONAL ACTIVATOR EUTR"/>
    <property type="match status" value="1"/>
</dbReference>
<dbReference type="PROSITE" id="PS00041">
    <property type="entry name" value="HTH_ARAC_FAMILY_1"/>
    <property type="match status" value="1"/>
</dbReference>
<feature type="domain" description="HTH araC/xylS-type" evidence="5">
    <location>
        <begin position="232"/>
        <end position="332"/>
    </location>
</feature>
<keyword evidence="7" id="KW-1185">Reference proteome</keyword>